<dbReference type="PROSITE" id="PS50931">
    <property type="entry name" value="HTH_LYSR"/>
    <property type="match status" value="1"/>
</dbReference>
<comment type="similarity">
    <text evidence="1">Belongs to the LysR transcriptional regulatory family.</text>
</comment>
<dbReference type="AlphaFoldDB" id="A0A3D9KCI7"/>
<reference evidence="6 7" key="1">
    <citation type="submission" date="2018-07" db="EMBL/GenBank/DDBJ databases">
        <title>Genomic Encyclopedia of Type Strains, Phase III (KMG-III): the genomes of soil and plant-associated and newly described type strains.</title>
        <authorList>
            <person name="Whitman W."/>
        </authorList>
    </citation>
    <scope>NUCLEOTIDE SEQUENCE [LARGE SCALE GENOMIC DNA]</scope>
    <source>
        <strain evidence="6 7">CECT 7287</strain>
    </source>
</reference>
<feature type="domain" description="HTH lysR-type" evidence="5">
    <location>
        <begin position="2"/>
        <end position="59"/>
    </location>
</feature>
<dbReference type="GO" id="GO:0000976">
    <property type="term" value="F:transcription cis-regulatory region binding"/>
    <property type="evidence" value="ECO:0007669"/>
    <property type="project" value="TreeGrafter"/>
</dbReference>
<keyword evidence="7" id="KW-1185">Reference proteome</keyword>
<dbReference type="InterPro" id="IPR005119">
    <property type="entry name" value="LysR_subst-bd"/>
</dbReference>
<evidence type="ECO:0000256" key="2">
    <source>
        <dbReference type="ARBA" id="ARBA00023015"/>
    </source>
</evidence>
<keyword evidence="3 6" id="KW-0238">DNA-binding</keyword>
<dbReference type="Proteomes" id="UP000256977">
    <property type="component" value="Unassembled WGS sequence"/>
</dbReference>
<proteinExistence type="inferred from homology"/>
<gene>
    <name evidence="6" type="ORF">DFP98_107217</name>
</gene>
<evidence type="ECO:0000313" key="7">
    <source>
        <dbReference type="Proteomes" id="UP000256977"/>
    </source>
</evidence>
<dbReference type="InterPro" id="IPR000847">
    <property type="entry name" value="LysR_HTH_N"/>
</dbReference>
<dbReference type="EMBL" id="QRDZ01000007">
    <property type="protein sequence ID" value="RED84108.1"/>
    <property type="molecule type" value="Genomic_DNA"/>
</dbReference>
<comment type="caution">
    <text evidence="6">The sequence shown here is derived from an EMBL/GenBank/DDBJ whole genome shotgun (WGS) entry which is preliminary data.</text>
</comment>
<dbReference type="InterPro" id="IPR036388">
    <property type="entry name" value="WH-like_DNA-bd_sf"/>
</dbReference>
<dbReference type="Pfam" id="PF03466">
    <property type="entry name" value="LysR_substrate"/>
    <property type="match status" value="1"/>
</dbReference>
<protein>
    <submittedName>
        <fullName evidence="6">DNA-binding transcriptional LysR family regulator</fullName>
    </submittedName>
</protein>
<dbReference type="Pfam" id="PF00126">
    <property type="entry name" value="HTH_1"/>
    <property type="match status" value="1"/>
</dbReference>
<dbReference type="Gene3D" id="3.40.190.290">
    <property type="match status" value="1"/>
</dbReference>
<dbReference type="PANTHER" id="PTHR30126">
    <property type="entry name" value="HTH-TYPE TRANSCRIPTIONAL REGULATOR"/>
    <property type="match status" value="1"/>
</dbReference>
<keyword evidence="2" id="KW-0805">Transcription regulation</keyword>
<dbReference type="SUPFAM" id="SSF53850">
    <property type="entry name" value="Periplasmic binding protein-like II"/>
    <property type="match status" value="1"/>
</dbReference>
<dbReference type="InterPro" id="IPR036390">
    <property type="entry name" value="WH_DNA-bd_sf"/>
</dbReference>
<evidence type="ECO:0000313" key="6">
    <source>
        <dbReference type="EMBL" id="RED84108.1"/>
    </source>
</evidence>
<organism evidence="6 7">
    <name type="scientific">Cohnella phaseoli</name>
    <dbReference type="NCBI Taxonomy" id="456490"/>
    <lineage>
        <taxon>Bacteria</taxon>
        <taxon>Bacillati</taxon>
        <taxon>Bacillota</taxon>
        <taxon>Bacilli</taxon>
        <taxon>Bacillales</taxon>
        <taxon>Paenibacillaceae</taxon>
        <taxon>Cohnella</taxon>
    </lineage>
</organism>
<dbReference type="PANTHER" id="PTHR30126:SF40">
    <property type="entry name" value="HTH-TYPE TRANSCRIPTIONAL REGULATOR GLTR"/>
    <property type="match status" value="1"/>
</dbReference>
<evidence type="ECO:0000256" key="4">
    <source>
        <dbReference type="ARBA" id="ARBA00023163"/>
    </source>
</evidence>
<dbReference type="PRINTS" id="PR00039">
    <property type="entry name" value="HTHLYSR"/>
</dbReference>
<accession>A0A3D9KCI7</accession>
<dbReference type="FunFam" id="1.10.10.10:FF:000001">
    <property type="entry name" value="LysR family transcriptional regulator"/>
    <property type="match status" value="1"/>
</dbReference>
<name>A0A3D9KCI7_9BACL</name>
<dbReference type="RefSeq" id="WP_246016498.1">
    <property type="nucleotide sequence ID" value="NZ_QRDZ01000007.1"/>
</dbReference>
<dbReference type="SUPFAM" id="SSF46785">
    <property type="entry name" value="Winged helix' DNA-binding domain"/>
    <property type="match status" value="1"/>
</dbReference>
<evidence type="ECO:0000256" key="1">
    <source>
        <dbReference type="ARBA" id="ARBA00009437"/>
    </source>
</evidence>
<evidence type="ECO:0000256" key="3">
    <source>
        <dbReference type="ARBA" id="ARBA00023125"/>
    </source>
</evidence>
<dbReference type="Gene3D" id="1.10.10.10">
    <property type="entry name" value="Winged helix-like DNA-binding domain superfamily/Winged helix DNA-binding domain"/>
    <property type="match status" value="1"/>
</dbReference>
<keyword evidence="4" id="KW-0804">Transcription</keyword>
<evidence type="ECO:0000259" key="5">
    <source>
        <dbReference type="PROSITE" id="PS50931"/>
    </source>
</evidence>
<dbReference type="GO" id="GO:0003700">
    <property type="term" value="F:DNA-binding transcription factor activity"/>
    <property type="evidence" value="ECO:0007669"/>
    <property type="project" value="InterPro"/>
</dbReference>
<sequence>MLNLHALRLFLKAAELGSVTQAAQELNISQPAVTSQIKKLEKELGLQLLSPLGRGVRLTEVGARLASEAGRLFSLEGRIEAMLEEYRQGQEGTLRIAATYLPANFLLPRPIADFKRGHPTVDVALKTTSSNQIFDLLLRYEADIAFIGGGNRREHADLEGTPWLEDEMWFVVHQEHKLADKSVSLAELAEEPFALRESGSFSREQLFSLFRLRGLPPPRVGLEINGFSELIRVVSDGYGLAFLSALEAREAVERGSLRRIRVEDVRLTNSISLYTRKEPLPAIAARFLEIFSSEVGLAPADFLD</sequence>